<dbReference type="InParanoid" id="A0A5J5ENL6"/>
<evidence type="ECO:0000259" key="1">
    <source>
        <dbReference type="PROSITE" id="PS51186"/>
    </source>
</evidence>
<dbReference type="SUPFAM" id="SSF55729">
    <property type="entry name" value="Acyl-CoA N-acyltransferases (Nat)"/>
    <property type="match status" value="1"/>
</dbReference>
<organism evidence="2 3">
    <name type="scientific">Sphaerosporella brunnea</name>
    <dbReference type="NCBI Taxonomy" id="1250544"/>
    <lineage>
        <taxon>Eukaryota</taxon>
        <taxon>Fungi</taxon>
        <taxon>Dikarya</taxon>
        <taxon>Ascomycota</taxon>
        <taxon>Pezizomycotina</taxon>
        <taxon>Pezizomycetes</taxon>
        <taxon>Pezizales</taxon>
        <taxon>Pyronemataceae</taxon>
        <taxon>Sphaerosporella</taxon>
    </lineage>
</organism>
<dbReference type="AlphaFoldDB" id="A0A5J5ENL6"/>
<proteinExistence type="predicted"/>
<feature type="domain" description="N-acetyltransferase" evidence="1">
    <location>
        <begin position="2"/>
        <end position="179"/>
    </location>
</feature>
<reference evidence="2 3" key="1">
    <citation type="submission" date="2019-09" db="EMBL/GenBank/DDBJ databases">
        <title>Draft genome of the ectomycorrhizal ascomycete Sphaerosporella brunnea.</title>
        <authorList>
            <consortium name="DOE Joint Genome Institute"/>
            <person name="Benucci G.M."/>
            <person name="Marozzi G."/>
            <person name="Antonielli L."/>
            <person name="Sanchez S."/>
            <person name="Marco P."/>
            <person name="Wang X."/>
            <person name="Falini L.B."/>
            <person name="Barry K."/>
            <person name="Haridas S."/>
            <person name="Lipzen A."/>
            <person name="Labutti K."/>
            <person name="Grigoriev I.V."/>
            <person name="Murat C."/>
            <person name="Martin F."/>
            <person name="Albertini E."/>
            <person name="Donnini D."/>
            <person name="Bonito G."/>
        </authorList>
    </citation>
    <scope>NUCLEOTIDE SEQUENCE [LARGE SCALE GENOMIC DNA]</scope>
    <source>
        <strain evidence="2 3">Sb_GMNB300</strain>
    </source>
</reference>
<dbReference type="Proteomes" id="UP000326924">
    <property type="component" value="Unassembled WGS sequence"/>
</dbReference>
<name>A0A5J5ENL6_9PEZI</name>
<dbReference type="OrthoDB" id="329272at2759"/>
<keyword evidence="2" id="KW-0808">Transferase</keyword>
<gene>
    <name evidence="2" type="ORF">FN846DRAFT_961862</name>
</gene>
<dbReference type="Gene3D" id="3.40.630.30">
    <property type="match status" value="1"/>
</dbReference>
<sequence length="184" mass="20988">MPLYVPAPQLGQKTALFADAMRVRIPVFVEEQNIPLENELDGDEPRCWHFVCYDNEVPVGTLRIVTPPHPTHGEGPEREPEGNYCKVGRLATLKEWRGKGVGKLMVESAVEFMRKNPSEVGCRDLEGKRIDGEWDGRLLAHAQCGVRGVWEKLGFEVDEDMGQWMEEKIMHCGMWRRVSLEKAE</sequence>
<dbReference type="Pfam" id="PF00583">
    <property type="entry name" value="Acetyltransf_1"/>
    <property type="match status" value="1"/>
</dbReference>
<dbReference type="PROSITE" id="PS51186">
    <property type="entry name" value="GNAT"/>
    <property type="match status" value="1"/>
</dbReference>
<dbReference type="InterPro" id="IPR000182">
    <property type="entry name" value="GNAT_dom"/>
</dbReference>
<keyword evidence="3" id="KW-1185">Reference proteome</keyword>
<dbReference type="GO" id="GO:0006048">
    <property type="term" value="P:UDP-N-acetylglucosamine biosynthetic process"/>
    <property type="evidence" value="ECO:0007669"/>
    <property type="project" value="UniProtKB-UniPathway"/>
</dbReference>
<dbReference type="EMBL" id="VXIS01000179">
    <property type="protein sequence ID" value="KAA8898763.1"/>
    <property type="molecule type" value="Genomic_DNA"/>
</dbReference>
<dbReference type="GO" id="GO:0016747">
    <property type="term" value="F:acyltransferase activity, transferring groups other than amino-acyl groups"/>
    <property type="evidence" value="ECO:0007669"/>
    <property type="project" value="InterPro"/>
</dbReference>
<evidence type="ECO:0000313" key="2">
    <source>
        <dbReference type="EMBL" id="KAA8898763.1"/>
    </source>
</evidence>
<dbReference type="UniPathway" id="UPA00113">
    <property type="reaction ID" value="UER00529"/>
</dbReference>
<keyword evidence="2" id="KW-0012">Acyltransferase</keyword>
<accession>A0A5J5ENL6</accession>
<dbReference type="InterPro" id="IPR016181">
    <property type="entry name" value="Acyl_CoA_acyltransferase"/>
</dbReference>
<comment type="caution">
    <text evidence="2">The sequence shown here is derived from an EMBL/GenBank/DDBJ whole genome shotgun (WGS) entry which is preliminary data.</text>
</comment>
<evidence type="ECO:0000313" key="3">
    <source>
        <dbReference type="Proteomes" id="UP000326924"/>
    </source>
</evidence>
<protein>
    <submittedName>
        <fullName evidence="2">Acyl-CoA N-acyltransferase</fullName>
    </submittedName>
</protein>
<dbReference type="CDD" id="cd04301">
    <property type="entry name" value="NAT_SF"/>
    <property type="match status" value="1"/>
</dbReference>